<dbReference type="Pfam" id="PF06048">
    <property type="entry name" value="DUF927"/>
    <property type="match status" value="1"/>
</dbReference>
<dbReference type="EMBL" id="CP002101">
    <property type="protein sequence ID" value="AEH61275.1"/>
    <property type="molecule type" value="Genomic_DNA"/>
</dbReference>
<evidence type="ECO:0000259" key="2">
    <source>
        <dbReference type="Pfam" id="PF22763"/>
    </source>
</evidence>
<dbReference type="RefSeq" id="WP_013898712.1">
    <property type="nucleotide sequence ID" value="NC_015676.1"/>
</dbReference>
<dbReference type="OrthoDB" id="142795at2157"/>
<evidence type="ECO:0000313" key="3">
    <source>
        <dbReference type="EMBL" id="AEH61275.1"/>
    </source>
</evidence>
<sequence>MKIDNGLIGNVYVENIPQELKEYDQWLLWKWEINSSGKSSKVPYTINGTRASPTDPTDWGTFIDVINTYTESCEKYGGIGFAFSEEDPFIGIDLDKIIDEESDFIDAEAHDIVLGLNSYVEYSPSKTGCHVIIKGERDPSGKNRNGNFEIYSEARYFTMTGDIIEDCPTEINEANDYFDELQERVGYRTPSTTENILLKDSSLSENVDEIIEKCMNARNSQKFIDLFEGNCSGPIYSYPSPSEADMALCCIIAYYTDDESVIFEVVKQSNLFRDKWEKEQYRKTTIGKAIASVKSDTVWQGIKLPPRYKIKEDGLYVVKKGNNGEYDDHITYTPIVISAICHGVDEGKFYYEVTFRDPQGNYRTTHESQSSLLNKNCVQELVDKGLNITANKYNDLSSYFSASINSNVKNIINKKHVLNNGWKKDQSFVIGDRLYSKDGLDTVIQGNPNETKGLVIKGSLESWKEAVEDIIKDNSIRFKMYCAMSSFLLEPLNSQSYILDHSGETSTGKTFGTSVAFSLLGNPEHLMLAGDSSPTYLENYAAIHCDLPIFIDESSVQSDEGVLKKLTYMLANGIGKGRGTNTGGIHHVKHWNTVAFITGEKPITGHNAFGGQQVRVIEIHDKLPKMSNKEIKCISREILKHHGHIADMFVRKVFEQFDSLEEMYDLFQDHFTNSDSNTMNRLGDTFALIALAGKLLEEVFQDIGMEKASSLEVTESFFKKSVKDKPIVPYYVKALQTIDNFVESHMSFFIKGSDWENYSHDIKYGWIADEYIDFIPSELKEICDDKGISFSRIKEEWHNKKILRTNANRKDYRAKHFNEDGSEFNSGVFRINRKQMNELLESY</sequence>
<dbReference type="Pfam" id="PF22763">
    <property type="entry name" value="NrS1-1_pol-like_HBD"/>
    <property type="match status" value="1"/>
</dbReference>
<reference evidence="3 4" key="1">
    <citation type="submission" date="2010-07" db="EMBL/GenBank/DDBJ databases">
        <title>The complete genome of Methanosalsum zhilinae DSM 4017.</title>
        <authorList>
            <consortium name="US DOE Joint Genome Institute (JGI-PGF)"/>
            <person name="Lucas S."/>
            <person name="Copeland A."/>
            <person name="Lapidus A."/>
            <person name="Glavina del Rio T."/>
            <person name="Dalin E."/>
            <person name="Tice H."/>
            <person name="Bruce D."/>
            <person name="Goodwin L."/>
            <person name="Pitluck S."/>
            <person name="Kyrpides N."/>
            <person name="Mavromatis K."/>
            <person name="Ovchinnikova G."/>
            <person name="Daligault H."/>
            <person name="Detter J.C."/>
            <person name="Han C."/>
            <person name="Tapia R."/>
            <person name="Larimer F."/>
            <person name="Land M."/>
            <person name="Hauser L."/>
            <person name="Markowitz V."/>
            <person name="Cheng J.-F."/>
            <person name="Hugenholtz P."/>
            <person name="Woyke T."/>
            <person name="Wu D."/>
            <person name="Spring S."/>
            <person name="Schueler E."/>
            <person name="Brambilla E."/>
            <person name="Klenk H.-P."/>
            <person name="Eisen J.A."/>
        </authorList>
    </citation>
    <scope>NUCLEOTIDE SEQUENCE [LARGE SCALE GENOMIC DNA]</scope>
    <source>
        <strain evidence="4">DSM 4017 / NBRC 107636 / OCM 62 / WeN5</strain>
    </source>
</reference>
<feature type="domain" description="DUF927" evidence="1">
    <location>
        <begin position="308"/>
        <end position="589"/>
    </location>
</feature>
<dbReference type="GeneID" id="10823068"/>
<name>F7XNS4_METZD</name>
<dbReference type="KEGG" id="mzh:Mzhil_1431"/>
<dbReference type="HOGENOM" id="CLU_312081_0_0_2"/>
<feature type="domain" description="NrS-1 polymerase-like HBD" evidence="2">
    <location>
        <begin position="242"/>
        <end position="294"/>
    </location>
</feature>
<organism evidence="3 4">
    <name type="scientific">Methanosalsum zhilinae (strain DSM 4017 / NBRC 107636 / OCM 62 / WeN5)</name>
    <name type="common">Methanohalophilus zhilinae</name>
    <dbReference type="NCBI Taxonomy" id="679901"/>
    <lineage>
        <taxon>Archaea</taxon>
        <taxon>Methanobacteriati</taxon>
        <taxon>Methanobacteriota</taxon>
        <taxon>Stenosarchaea group</taxon>
        <taxon>Methanomicrobia</taxon>
        <taxon>Methanosarcinales</taxon>
        <taxon>Methanosarcinaceae</taxon>
        <taxon>Methanosalsum</taxon>
    </lineage>
</organism>
<dbReference type="InterPro" id="IPR009270">
    <property type="entry name" value="DUF927"/>
</dbReference>
<evidence type="ECO:0000313" key="4">
    <source>
        <dbReference type="Proteomes" id="UP000006622"/>
    </source>
</evidence>
<dbReference type="AlphaFoldDB" id="F7XNS4"/>
<proteinExistence type="predicted"/>
<dbReference type="InterPro" id="IPR054468">
    <property type="entry name" value="NrSPol-like_HBD"/>
</dbReference>
<gene>
    <name evidence="3" type="ordered locus">Mzhil_1431</name>
</gene>
<accession>F7XNS4</accession>
<keyword evidence="4" id="KW-1185">Reference proteome</keyword>
<dbReference type="Proteomes" id="UP000006622">
    <property type="component" value="Chromosome"/>
</dbReference>
<evidence type="ECO:0000259" key="1">
    <source>
        <dbReference type="Pfam" id="PF06048"/>
    </source>
</evidence>
<protein>
    <submittedName>
        <fullName evidence="3">Uncharacterized protein</fullName>
    </submittedName>
</protein>